<comment type="caution">
    <text evidence="1">The sequence shown here is derived from an EMBL/GenBank/DDBJ whole genome shotgun (WGS) entry which is preliminary data.</text>
</comment>
<proteinExistence type="predicted"/>
<sequence length="85" mass="9688">MEHIQLSFVVEIEYQPPPKSQSMTPENYEFHFDDSPIENREANQTDAAIPSDLTMVLFEDPPDPLTARGVQRVNNLLNNLCSGRK</sequence>
<accession>A0A286UWH8</accession>
<dbReference type="Proteomes" id="UP000217199">
    <property type="component" value="Unassembled WGS sequence"/>
</dbReference>
<dbReference type="EMBL" id="NBII01000001">
    <property type="protein sequence ID" value="PAV23947.1"/>
    <property type="molecule type" value="Genomic_DNA"/>
</dbReference>
<dbReference type="InParanoid" id="A0A286UWH8"/>
<evidence type="ECO:0000313" key="2">
    <source>
        <dbReference type="Proteomes" id="UP000217199"/>
    </source>
</evidence>
<organism evidence="1 2">
    <name type="scientific">Pyrrhoderma noxium</name>
    <dbReference type="NCBI Taxonomy" id="2282107"/>
    <lineage>
        <taxon>Eukaryota</taxon>
        <taxon>Fungi</taxon>
        <taxon>Dikarya</taxon>
        <taxon>Basidiomycota</taxon>
        <taxon>Agaricomycotina</taxon>
        <taxon>Agaricomycetes</taxon>
        <taxon>Hymenochaetales</taxon>
        <taxon>Hymenochaetaceae</taxon>
        <taxon>Pyrrhoderma</taxon>
    </lineage>
</organism>
<keyword evidence="2" id="KW-1185">Reference proteome</keyword>
<dbReference type="AlphaFoldDB" id="A0A286UWH8"/>
<name>A0A286UWH8_9AGAM</name>
<protein>
    <submittedName>
        <fullName evidence="1">Uncharacterized protein</fullName>
    </submittedName>
</protein>
<reference evidence="1 2" key="1">
    <citation type="journal article" date="2017" name="Mol. Ecol.">
        <title>Comparative and population genomic landscape of Phellinus noxius: A hypervariable fungus causing root rot in trees.</title>
        <authorList>
            <person name="Chung C.L."/>
            <person name="Lee T.J."/>
            <person name="Akiba M."/>
            <person name="Lee H.H."/>
            <person name="Kuo T.H."/>
            <person name="Liu D."/>
            <person name="Ke H.M."/>
            <person name="Yokoi T."/>
            <person name="Roa M.B."/>
            <person name="Lu M.J."/>
            <person name="Chang Y.Y."/>
            <person name="Ann P.J."/>
            <person name="Tsai J.N."/>
            <person name="Chen C.Y."/>
            <person name="Tzean S.S."/>
            <person name="Ota Y."/>
            <person name="Hattori T."/>
            <person name="Sahashi N."/>
            <person name="Liou R.F."/>
            <person name="Kikuchi T."/>
            <person name="Tsai I.J."/>
        </authorList>
    </citation>
    <scope>NUCLEOTIDE SEQUENCE [LARGE SCALE GENOMIC DNA]</scope>
    <source>
        <strain evidence="1 2">FFPRI411160</strain>
    </source>
</reference>
<gene>
    <name evidence="1" type="ORF">PNOK_0101500</name>
</gene>
<evidence type="ECO:0000313" key="1">
    <source>
        <dbReference type="EMBL" id="PAV23947.1"/>
    </source>
</evidence>